<dbReference type="EMBL" id="JAUCMX010000017">
    <property type="protein sequence ID" value="KAK3519466.1"/>
    <property type="molecule type" value="Genomic_DNA"/>
</dbReference>
<reference evidence="9" key="1">
    <citation type="submission" date="2023-06" db="EMBL/GenBank/DDBJ databases">
        <title>Male Hemibagrus guttatus genome.</title>
        <authorList>
            <person name="Bian C."/>
        </authorList>
    </citation>
    <scope>NUCLEOTIDE SEQUENCE</scope>
    <source>
        <strain evidence="9">Male_cb2023</strain>
        <tissue evidence="9">Muscle</tissue>
    </source>
</reference>
<dbReference type="SMART" id="SM00536">
    <property type="entry name" value="AXH"/>
    <property type="match status" value="1"/>
</dbReference>
<accession>A0AAE0QG80</accession>
<dbReference type="GO" id="GO:0000122">
    <property type="term" value="P:negative regulation of transcription by RNA polymerase II"/>
    <property type="evidence" value="ECO:0007669"/>
    <property type="project" value="TreeGrafter"/>
</dbReference>
<feature type="non-terminal residue" evidence="9">
    <location>
        <position position="638"/>
    </location>
</feature>
<dbReference type="InterPro" id="IPR043404">
    <property type="entry name" value="ATAXIN1-like"/>
</dbReference>
<feature type="region of interest" description="Disordered" evidence="7">
    <location>
        <begin position="210"/>
        <end position="312"/>
    </location>
</feature>
<keyword evidence="10" id="KW-1185">Reference proteome</keyword>
<name>A0AAE0QG80_9TELE</name>
<dbReference type="PROSITE" id="PS51148">
    <property type="entry name" value="AXH"/>
    <property type="match status" value="1"/>
</dbReference>
<dbReference type="PANTHER" id="PTHR13392:SF14">
    <property type="entry name" value="ATAXIN-1-LIKE"/>
    <property type="match status" value="1"/>
</dbReference>
<feature type="domain" description="AXH" evidence="8">
    <location>
        <begin position="386"/>
        <end position="517"/>
    </location>
</feature>
<dbReference type="PANTHER" id="PTHR13392">
    <property type="entry name" value="ATAXIN 1"/>
    <property type="match status" value="1"/>
</dbReference>
<feature type="region of interest" description="Disordered" evidence="7">
    <location>
        <begin position="100"/>
        <end position="132"/>
    </location>
</feature>
<feature type="region of interest" description="Disordered" evidence="7">
    <location>
        <begin position="1"/>
        <end position="78"/>
    </location>
</feature>
<keyword evidence="3" id="KW-0805">Transcription regulation</keyword>
<dbReference type="Proteomes" id="UP001274896">
    <property type="component" value="Unassembled WGS sequence"/>
</dbReference>
<gene>
    <name evidence="9" type="ORF">QTP70_030626</name>
</gene>
<dbReference type="SUPFAM" id="SSF102031">
    <property type="entry name" value="AXH domain"/>
    <property type="match status" value="1"/>
</dbReference>
<keyword evidence="2" id="KW-0678">Repressor</keyword>
<dbReference type="Pfam" id="PF08517">
    <property type="entry name" value="AXH"/>
    <property type="match status" value="1"/>
</dbReference>
<keyword evidence="4" id="KW-0238">DNA-binding</keyword>
<feature type="region of interest" description="Disordered" evidence="7">
    <location>
        <begin position="551"/>
        <end position="638"/>
    </location>
</feature>
<evidence type="ECO:0000313" key="9">
    <source>
        <dbReference type="EMBL" id="KAK3519466.1"/>
    </source>
</evidence>
<evidence type="ECO:0000256" key="1">
    <source>
        <dbReference type="ARBA" id="ARBA00004123"/>
    </source>
</evidence>
<feature type="compositionally biased region" description="Basic and acidic residues" evidence="7">
    <location>
        <begin position="249"/>
        <end position="261"/>
    </location>
</feature>
<dbReference type="GO" id="GO:0003723">
    <property type="term" value="F:RNA binding"/>
    <property type="evidence" value="ECO:0007669"/>
    <property type="project" value="InterPro"/>
</dbReference>
<dbReference type="GO" id="GO:0007399">
    <property type="term" value="P:nervous system development"/>
    <property type="evidence" value="ECO:0007669"/>
    <property type="project" value="TreeGrafter"/>
</dbReference>
<dbReference type="GO" id="GO:0003677">
    <property type="term" value="F:DNA binding"/>
    <property type="evidence" value="ECO:0007669"/>
    <property type="project" value="UniProtKB-KW"/>
</dbReference>
<protein>
    <recommendedName>
        <fullName evidence="8">AXH domain-containing protein</fullName>
    </recommendedName>
</protein>
<proteinExistence type="predicted"/>
<feature type="compositionally biased region" description="Polar residues" evidence="7">
    <location>
        <begin position="222"/>
        <end position="244"/>
    </location>
</feature>
<dbReference type="InterPro" id="IPR036096">
    <property type="entry name" value="Ataxin_AXH_dom_sf"/>
</dbReference>
<evidence type="ECO:0000256" key="4">
    <source>
        <dbReference type="ARBA" id="ARBA00023125"/>
    </source>
</evidence>
<evidence type="ECO:0000313" key="10">
    <source>
        <dbReference type="Proteomes" id="UP001274896"/>
    </source>
</evidence>
<keyword evidence="6" id="KW-0539">Nucleus</keyword>
<feature type="compositionally biased region" description="Polar residues" evidence="7">
    <location>
        <begin position="350"/>
        <end position="365"/>
    </location>
</feature>
<evidence type="ECO:0000256" key="2">
    <source>
        <dbReference type="ARBA" id="ARBA00022491"/>
    </source>
</evidence>
<evidence type="ECO:0000256" key="6">
    <source>
        <dbReference type="ARBA" id="ARBA00023242"/>
    </source>
</evidence>
<comment type="subcellular location">
    <subcellularLocation>
        <location evidence="1">Nucleus</location>
    </subcellularLocation>
</comment>
<evidence type="ECO:0000256" key="5">
    <source>
        <dbReference type="ARBA" id="ARBA00023163"/>
    </source>
</evidence>
<evidence type="ECO:0000256" key="3">
    <source>
        <dbReference type="ARBA" id="ARBA00023015"/>
    </source>
</evidence>
<feature type="compositionally biased region" description="Pro residues" evidence="7">
    <location>
        <begin position="64"/>
        <end position="76"/>
    </location>
</feature>
<keyword evidence="5" id="KW-0804">Transcription</keyword>
<evidence type="ECO:0000259" key="8">
    <source>
        <dbReference type="PROSITE" id="PS51148"/>
    </source>
</evidence>
<feature type="compositionally biased region" description="Low complexity" evidence="7">
    <location>
        <begin position="551"/>
        <end position="564"/>
    </location>
</feature>
<evidence type="ECO:0000256" key="7">
    <source>
        <dbReference type="SAM" id="MobiDB-lite"/>
    </source>
</evidence>
<organism evidence="9 10">
    <name type="scientific">Hemibagrus guttatus</name>
    <dbReference type="NCBI Taxonomy" id="175788"/>
    <lineage>
        <taxon>Eukaryota</taxon>
        <taxon>Metazoa</taxon>
        <taxon>Chordata</taxon>
        <taxon>Craniata</taxon>
        <taxon>Vertebrata</taxon>
        <taxon>Euteleostomi</taxon>
        <taxon>Actinopterygii</taxon>
        <taxon>Neopterygii</taxon>
        <taxon>Teleostei</taxon>
        <taxon>Ostariophysi</taxon>
        <taxon>Siluriformes</taxon>
        <taxon>Bagridae</taxon>
        <taxon>Hemibagrus</taxon>
    </lineage>
</organism>
<feature type="compositionally biased region" description="Basic and acidic residues" evidence="7">
    <location>
        <begin position="51"/>
        <end position="63"/>
    </location>
</feature>
<feature type="compositionally biased region" description="Basic and acidic residues" evidence="7">
    <location>
        <begin position="297"/>
        <end position="308"/>
    </location>
</feature>
<dbReference type="InterPro" id="IPR003652">
    <property type="entry name" value="Ataxin_AXH_dom"/>
</dbReference>
<dbReference type="GO" id="GO:0005634">
    <property type="term" value="C:nucleus"/>
    <property type="evidence" value="ECO:0007669"/>
    <property type="project" value="UniProtKB-SubCell"/>
</dbReference>
<sequence length="638" mass="70669">FWPLRPGGDPMNPILPPKKRESRQGSSEQRPPEDEFKYPAPIRHRRHHHSEGRENESRGDKELLPPPPPPPQPPLSHLPFSLSWQLPYHSPLHHPYLSGQVRERRGSGSPSWRDGSSGRRSEGETEPAIPQHSRWLRGEINSLGLHPSMPMPTYKGTYAVDSRDMWPYFSPTRRDYASSLFPSSSSAHLFQQASLYHNDFLSESRLRYSGRRPNGLDGQGIRSESSVRAESGNDSQSRVGGSHSNGRKRNQEDLVGRDTRRVSPSQTGPNAHSFHHNTDRDSLAILKPPTPHTYTSETRKTKAPHEHCTGSASQSGAQIYYALGSIYSSVHHNPQAYPSFNPSGPAPSPLRNSQHSPHGQHNNHGVHQERELSPGSYRPSVSVLSGPHPPTSAVLPHFAKGSLIELAGGRLKRVEELQTEDFLHSADTTPEFHLSTCTILLISPGPTDGFNHLQVLLADRNTQELLTVLEEYPFFVRDRGWSSCSPQRSADLYGLHCRQLSPGDVCLALTPTPTSLPPATTTPNSLTPVATIASSVTSTMSLLNSSLTSLPPMMTSPIPTPTSLQQHSCDRISAGSETSTHRSDRTATPLSPSLLSDSRREIQDKPHSRKRRWSAPELHEGNRSCTDLPQGCKRMRQQ</sequence>
<dbReference type="AlphaFoldDB" id="A0AAE0QG80"/>
<feature type="compositionally biased region" description="Basic and acidic residues" evidence="7">
    <location>
        <begin position="597"/>
        <end position="606"/>
    </location>
</feature>
<feature type="region of interest" description="Disordered" evidence="7">
    <location>
        <begin position="336"/>
        <end position="388"/>
    </location>
</feature>
<comment type="caution">
    <text evidence="9">The sequence shown here is derived from an EMBL/GenBank/DDBJ whole genome shotgun (WGS) entry which is preliminary data.</text>
</comment>